<comment type="similarity">
    <text evidence="3">Belongs to the methyltransferase superfamily. Arsenite methyltransferase family.</text>
</comment>
<dbReference type="Gene3D" id="3.40.630.30">
    <property type="match status" value="1"/>
</dbReference>
<evidence type="ECO:0000256" key="8">
    <source>
        <dbReference type="ARBA" id="ARBA00048428"/>
    </source>
</evidence>
<dbReference type="InterPro" id="IPR026669">
    <property type="entry name" value="Arsenite_MeTrfase-like"/>
</dbReference>
<comment type="catalytic activity">
    <reaction evidence="6">
        <text>arsenic triglutathione + [thioredoxin]-dithiol + S-adenosyl-L-methionine + 2 H2O = methylarsonous acid + [thioredoxin]-disulfide + 3 glutathione + S-adenosyl-L-homocysteine + H(+)</text>
        <dbReference type="Rhea" id="RHEA:69460"/>
        <dbReference type="Rhea" id="RHEA-COMP:10698"/>
        <dbReference type="Rhea" id="RHEA-COMP:10700"/>
        <dbReference type="ChEBI" id="CHEBI:15377"/>
        <dbReference type="ChEBI" id="CHEBI:15378"/>
        <dbReference type="ChEBI" id="CHEBI:17826"/>
        <dbReference type="ChEBI" id="CHEBI:29950"/>
        <dbReference type="ChEBI" id="CHEBI:50058"/>
        <dbReference type="ChEBI" id="CHEBI:57856"/>
        <dbReference type="ChEBI" id="CHEBI:57925"/>
        <dbReference type="ChEBI" id="CHEBI:59789"/>
        <dbReference type="ChEBI" id="CHEBI:183640"/>
        <dbReference type="EC" id="2.1.1.137"/>
    </reaction>
</comment>
<evidence type="ECO:0000256" key="7">
    <source>
        <dbReference type="ARBA" id="ARBA00047943"/>
    </source>
</evidence>
<evidence type="ECO:0000256" key="1">
    <source>
        <dbReference type="ARBA" id="ARBA00022679"/>
    </source>
</evidence>
<feature type="domain" description="N-acetyltransferase" evidence="9">
    <location>
        <begin position="252"/>
        <end position="407"/>
    </location>
</feature>
<evidence type="ECO:0000313" key="11">
    <source>
        <dbReference type="Proteomes" id="UP000186096"/>
    </source>
</evidence>
<organism evidence="10 11">
    <name type="scientific">Microbispora rosea</name>
    <dbReference type="NCBI Taxonomy" id="58117"/>
    <lineage>
        <taxon>Bacteria</taxon>
        <taxon>Bacillati</taxon>
        <taxon>Actinomycetota</taxon>
        <taxon>Actinomycetes</taxon>
        <taxon>Streptosporangiales</taxon>
        <taxon>Streptosporangiaceae</taxon>
        <taxon>Microbispora</taxon>
    </lineage>
</organism>
<protein>
    <recommendedName>
        <fullName evidence="5">Arsenite methyltransferase</fullName>
        <ecNumber evidence="4">2.1.1.137</ecNumber>
    </recommendedName>
</protein>
<dbReference type="RefSeq" id="WP_083744566.1">
    <property type="nucleotide sequence ID" value="NZ_FTNI01000019.1"/>
</dbReference>
<dbReference type="GO" id="GO:0016747">
    <property type="term" value="F:acyltransferase activity, transferring groups other than amino-acyl groups"/>
    <property type="evidence" value="ECO:0007669"/>
    <property type="project" value="InterPro"/>
</dbReference>
<accession>A0A1N7ETS8</accession>
<dbReference type="CDD" id="cd02440">
    <property type="entry name" value="AdoMet_MTases"/>
    <property type="match status" value="1"/>
</dbReference>
<evidence type="ECO:0000256" key="4">
    <source>
        <dbReference type="ARBA" id="ARBA00034521"/>
    </source>
</evidence>
<reference evidence="11" key="1">
    <citation type="submission" date="2017-01" db="EMBL/GenBank/DDBJ databases">
        <authorList>
            <person name="Varghese N."/>
            <person name="Submissions S."/>
        </authorList>
    </citation>
    <scope>NUCLEOTIDE SEQUENCE [LARGE SCALE GENOMIC DNA]</scope>
    <source>
        <strain evidence="11">ATCC 12950</strain>
    </source>
</reference>
<evidence type="ECO:0000256" key="5">
    <source>
        <dbReference type="ARBA" id="ARBA00034545"/>
    </source>
</evidence>
<keyword evidence="2" id="KW-0949">S-adenosyl-L-methionine</keyword>
<dbReference type="SUPFAM" id="SSF55729">
    <property type="entry name" value="Acyl-CoA N-acyltransferases (Nat)"/>
    <property type="match status" value="1"/>
</dbReference>
<comment type="catalytic activity">
    <reaction evidence="7">
        <text>arsenic triglutathione + 2 [thioredoxin]-dithiol + 2 S-adenosyl-L-methionine + H2O = dimethylarsinous acid + 2 [thioredoxin]-disulfide + 3 glutathione + 2 S-adenosyl-L-homocysteine + 2 H(+)</text>
        <dbReference type="Rhea" id="RHEA:69464"/>
        <dbReference type="Rhea" id="RHEA-COMP:10698"/>
        <dbReference type="Rhea" id="RHEA-COMP:10700"/>
        <dbReference type="ChEBI" id="CHEBI:15377"/>
        <dbReference type="ChEBI" id="CHEBI:15378"/>
        <dbReference type="ChEBI" id="CHEBI:23808"/>
        <dbReference type="ChEBI" id="CHEBI:29950"/>
        <dbReference type="ChEBI" id="CHEBI:50058"/>
        <dbReference type="ChEBI" id="CHEBI:57856"/>
        <dbReference type="ChEBI" id="CHEBI:57925"/>
        <dbReference type="ChEBI" id="CHEBI:59789"/>
        <dbReference type="ChEBI" id="CHEBI:183640"/>
        <dbReference type="EC" id="2.1.1.137"/>
    </reaction>
</comment>
<dbReference type="Pfam" id="PF00583">
    <property type="entry name" value="Acetyltransf_1"/>
    <property type="match status" value="1"/>
</dbReference>
<evidence type="ECO:0000256" key="2">
    <source>
        <dbReference type="ARBA" id="ARBA00022691"/>
    </source>
</evidence>
<comment type="catalytic activity">
    <reaction evidence="8">
        <text>arsenic triglutathione + 3 [thioredoxin]-dithiol + 3 S-adenosyl-L-methionine = trimethylarsine + 3 [thioredoxin]-disulfide + 3 glutathione + 3 S-adenosyl-L-homocysteine + 3 H(+)</text>
        <dbReference type="Rhea" id="RHEA:69432"/>
        <dbReference type="Rhea" id="RHEA-COMP:10698"/>
        <dbReference type="Rhea" id="RHEA-COMP:10700"/>
        <dbReference type="ChEBI" id="CHEBI:15378"/>
        <dbReference type="ChEBI" id="CHEBI:27130"/>
        <dbReference type="ChEBI" id="CHEBI:29950"/>
        <dbReference type="ChEBI" id="CHEBI:50058"/>
        <dbReference type="ChEBI" id="CHEBI:57856"/>
        <dbReference type="ChEBI" id="CHEBI:57925"/>
        <dbReference type="ChEBI" id="CHEBI:59789"/>
        <dbReference type="ChEBI" id="CHEBI:183640"/>
        <dbReference type="EC" id="2.1.1.137"/>
    </reaction>
</comment>
<dbReference type="EMBL" id="FTNI01000019">
    <property type="protein sequence ID" value="SIR91493.1"/>
    <property type="molecule type" value="Genomic_DNA"/>
</dbReference>
<dbReference type="PANTHER" id="PTHR43675">
    <property type="entry name" value="ARSENITE METHYLTRANSFERASE"/>
    <property type="match status" value="1"/>
</dbReference>
<gene>
    <name evidence="10" type="ORF">SAMN05421833_119115</name>
</gene>
<dbReference type="SUPFAM" id="SSF53335">
    <property type="entry name" value="S-adenosyl-L-methionine-dependent methyltransferases"/>
    <property type="match status" value="1"/>
</dbReference>
<dbReference type="InterPro" id="IPR016181">
    <property type="entry name" value="Acyl_CoA_acyltransferase"/>
</dbReference>
<keyword evidence="1 10" id="KW-0808">Transferase</keyword>
<dbReference type="Gene3D" id="3.40.50.150">
    <property type="entry name" value="Vaccinia Virus protein VP39"/>
    <property type="match status" value="1"/>
</dbReference>
<evidence type="ECO:0000259" key="9">
    <source>
        <dbReference type="PROSITE" id="PS51186"/>
    </source>
</evidence>
<dbReference type="NCBIfam" id="NF008823">
    <property type="entry name" value="PRK11873.1"/>
    <property type="match status" value="1"/>
</dbReference>
<evidence type="ECO:0000256" key="6">
    <source>
        <dbReference type="ARBA" id="ARBA00047941"/>
    </source>
</evidence>
<dbReference type="Proteomes" id="UP000186096">
    <property type="component" value="Unassembled WGS sequence"/>
</dbReference>
<dbReference type="Pfam" id="PF13847">
    <property type="entry name" value="Methyltransf_31"/>
    <property type="match status" value="1"/>
</dbReference>
<name>A0A1N7ETS8_9ACTN</name>
<dbReference type="OrthoDB" id="9805171at2"/>
<proteinExistence type="inferred from homology"/>
<dbReference type="PANTHER" id="PTHR43675:SF8">
    <property type="entry name" value="ARSENITE METHYLTRANSFERASE"/>
    <property type="match status" value="1"/>
</dbReference>
<evidence type="ECO:0000256" key="3">
    <source>
        <dbReference type="ARBA" id="ARBA00034487"/>
    </source>
</evidence>
<dbReference type="AlphaFoldDB" id="A0A1N7ETS8"/>
<dbReference type="CDD" id="cd04301">
    <property type="entry name" value="NAT_SF"/>
    <property type="match status" value="1"/>
</dbReference>
<dbReference type="EC" id="2.1.1.137" evidence="4"/>
<dbReference type="InterPro" id="IPR025714">
    <property type="entry name" value="Methyltranfer_dom"/>
</dbReference>
<dbReference type="InterPro" id="IPR000182">
    <property type="entry name" value="GNAT_dom"/>
</dbReference>
<dbReference type="GO" id="GO:0030791">
    <property type="term" value="F:arsenite methyltransferase activity"/>
    <property type="evidence" value="ECO:0007669"/>
    <property type="project" value="UniProtKB-EC"/>
</dbReference>
<sequence>MSENVEAVRAGVVTRYGELARAAQAGKQVIDCGSQELTGGCFGAAGYDDTTGLPDGALRASLGCGNPVAVADLQPGETVLDLGSGGGIDVLLSARRVGPTGKVYGLDATPEMIELARANAVEAGATNVEFLHGHIEDIPLPDAGVDVVISNCVINLSADKPRVLAEAFRVLKPGGRLGVSDVIADDGLQSTERAEAERLVGCTAGTLTEAEYRALLAEAGFTAYTITRTHSATGGLHSAIVRASTAAAPSGVTIRPMRESDAAQVLAIYQAGLDGGNASFETTAPDWQAFDAAKLPLHRHVAVDTAAGQVVGWIAVSAVSSRCVYAGVVEHSVYVHHGHAGRGIGLALLNALIQSTETEGIWTIQSGIFPENTASLRLHEKAGFRVVGTRHRIGRHHGRWRDVVFIERRSAVAGL</sequence>
<keyword evidence="11" id="KW-1185">Reference proteome</keyword>
<dbReference type="InterPro" id="IPR029063">
    <property type="entry name" value="SAM-dependent_MTases_sf"/>
</dbReference>
<dbReference type="STRING" id="58117.SAMN05421833_119115"/>
<dbReference type="PROSITE" id="PS51186">
    <property type="entry name" value="GNAT"/>
    <property type="match status" value="1"/>
</dbReference>
<evidence type="ECO:0000313" key="10">
    <source>
        <dbReference type="EMBL" id="SIR91493.1"/>
    </source>
</evidence>
<keyword evidence="10" id="KW-0012">Acyltransferase</keyword>